<protein>
    <submittedName>
        <fullName evidence="2">Uncharacterized protein</fullName>
    </submittedName>
</protein>
<keyword evidence="3" id="KW-1185">Reference proteome</keyword>
<evidence type="ECO:0000256" key="1">
    <source>
        <dbReference type="SAM" id="MobiDB-lite"/>
    </source>
</evidence>
<name>A0A7H8R0V2_TALRU</name>
<dbReference type="AlphaFoldDB" id="A0A7H8R0V2"/>
<evidence type="ECO:0000313" key="3">
    <source>
        <dbReference type="Proteomes" id="UP000509510"/>
    </source>
</evidence>
<dbReference type="KEGG" id="trg:TRUGW13939_06969"/>
<feature type="region of interest" description="Disordered" evidence="1">
    <location>
        <begin position="124"/>
        <end position="154"/>
    </location>
</feature>
<dbReference type="Proteomes" id="UP000509510">
    <property type="component" value="Chromosome IV"/>
</dbReference>
<accession>A0A7H8R0V2</accession>
<evidence type="ECO:0000313" key="2">
    <source>
        <dbReference type="EMBL" id="QKX59827.1"/>
    </source>
</evidence>
<feature type="compositionally biased region" description="Acidic residues" evidence="1">
    <location>
        <begin position="133"/>
        <end position="143"/>
    </location>
</feature>
<sequence>MHAGLIIIQLAESYSKADWHDTPVGHLRLGRMAVVAPVVAADLAAPDGHKGTRVAVGAAPGQDVAVGALHNGEHMTGALVGHFVWLIVVLSASVEMVDEGEEARVVSKTWPTLFCPVCLPQLDSGHRGTGTETETETDTDNDTNDAVRVTGGPN</sequence>
<dbReference type="OrthoDB" id="4364199at2759"/>
<dbReference type="RefSeq" id="XP_035346004.1">
    <property type="nucleotide sequence ID" value="XM_035490111.1"/>
</dbReference>
<proteinExistence type="predicted"/>
<reference evidence="3" key="1">
    <citation type="submission" date="2020-06" db="EMBL/GenBank/DDBJ databases">
        <title>A chromosome-scale genome assembly of Talaromyces rugulosus W13939.</title>
        <authorList>
            <person name="Wang B."/>
            <person name="Guo L."/>
            <person name="Ye K."/>
            <person name="Wang L."/>
        </authorList>
    </citation>
    <scope>NUCLEOTIDE SEQUENCE [LARGE SCALE GENOMIC DNA]</scope>
    <source>
        <strain evidence="3">W13939</strain>
    </source>
</reference>
<dbReference type="GeneID" id="55994462"/>
<organism evidence="2 3">
    <name type="scientific">Talaromyces rugulosus</name>
    <name type="common">Penicillium rugulosum</name>
    <dbReference type="NCBI Taxonomy" id="121627"/>
    <lineage>
        <taxon>Eukaryota</taxon>
        <taxon>Fungi</taxon>
        <taxon>Dikarya</taxon>
        <taxon>Ascomycota</taxon>
        <taxon>Pezizomycotina</taxon>
        <taxon>Eurotiomycetes</taxon>
        <taxon>Eurotiomycetidae</taxon>
        <taxon>Eurotiales</taxon>
        <taxon>Trichocomaceae</taxon>
        <taxon>Talaromyces</taxon>
        <taxon>Talaromyces sect. Islandici</taxon>
    </lineage>
</organism>
<dbReference type="EMBL" id="CP055901">
    <property type="protein sequence ID" value="QKX59827.1"/>
    <property type="molecule type" value="Genomic_DNA"/>
</dbReference>
<gene>
    <name evidence="2" type="ORF">TRUGW13939_06969</name>
</gene>